<dbReference type="GO" id="GO:0051075">
    <property type="term" value="F:S-adenosylmethionine:tRNA ribosyltransferase-isomerase activity"/>
    <property type="evidence" value="ECO:0007669"/>
    <property type="project" value="UniProtKB-EC"/>
</dbReference>
<evidence type="ECO:0000256" key="1">
    <source>
        <dbReference type="ARBA" id="ARBA00004496"/>
    </source>
</evidence>
<dbReference type="InterPro" id="IPR042119">
    <property type="entry name" value="QueA_dom2"/>
</dbReference>
<dbReference type="GO" id="GO:0005737">
    <property type="term" value="C:cytoplasm"/>
    <property type="evidence" value="ECO:0007669"/>
    <property type="project" value="UniProtKB-SubCell"/>
</dbReference>
<dbReference type="Gene3D" id="3.40.1780.10">
    <property type="entry name" value="QueA-like"/>
    <property type="match status" value="1"/>
</dbReference>
<evidence type="ECO:0000313" key="15">
    <source>
        <dbReference type="Proteomes" id="UP000528322"/>
    </source>
</evidence>
<dbReference type="EC" id="2.4.99.17" evidence="10 13"/>
<keyword evidence="15" id="KW-1185">Reference proteome</keyword>
<dbReference type="FunFam" id="3.40.1780.10:FF:000001">
    <property type="entry name" value="S-adenosylmethionine:tRNA ribosyltransferase-isomerase"/>
    <property type="match status" value="1"/>
</dbReference>
<keyword evidence="5 13" id="KW-0808">Transferase</keyword>
<evidence type="ECO:0000256" key="10">
    <source>
        <dbReference type="ARBA" id="ARBA00066503"/>
    </source>
</evidence>
<dbReference type="InterPro" id="IPR042118">
    <property type="entry name" value="QueA_dom1"/>
</dbReference>
<evidence type="ECO:0000256" key="8">
    <source>
        <dbReference type="ARBA" id="ARBA00052751"/>
    </source>
</evidence>
<evidence type="ECO:0000256" key="9">
    <source>
        <dbReference type="ARBA" id="ARBA00061210"/>
    </source>
</evidence>
<dbReference type="Proteomes" id="UP000528322">
    <property type="component" value="Unassembled WGS sequence"/>
</dbReference>
<proteinExistence type="inferred from homology"/>
<dbReference type="InterPro" id="IPR003699">
    <property type="entry name" value="QueA"/>
</dbReference>
<protein>
    <recommendedName>
        <fullName evidence="11 13">S-adenosylmethionine:tRNA ribosyltransferase-isomerase</fullName>
        <ecNumber evidence="10 13">2.4.99.17</ecNumber>
    </recommendedName>
    <alternativeName>
        <fullName evidence="12 13">Queuosine biosynthesis protein QueA</fullName>
    </alternativeName>
</protein>
<comment type="subunit">
    <text evidence="3 13">Monomer.</text>
</comment>
<comment type="similarity">
    <text evidence="9 13">Belongs to the QueA family.</text>
</comment>
<comment type="function">
    <text evidence="13">Transfers and isomerizes the ribose moiety from AdoMet to the 7-aminomethyl group of 7-deazaguanine (preQ1-tRNA) to give epoxyqueuosine (oQ-tRNA).</text>
</comment>
<dbReference type="Gene3D" id="2.40.10.240">
    <property type="entry name" value="QueA-like"/>
    <property type="match status" value="1"/>
</dbReference>
<evidence type="ECO:0000256" key="2">
    <source>
        <dbReference type="ARBA" id="ARBA00004691"/>
    </source>
</evidence>
<gene>
    <name evidence="13" type="primary">queA</name>
    <name evidence="14" type="ORF">HNR37_000944</name>
</gene>
<evidence type="ECO:0000256" key="13">
    <source>
        <dbReference type="HAMAP-Rule" id="MF_00113"/>
    </source>
</evidence>
<evidence type="ECO:0000256" key="7">
    <source>
        <dbReference type="ARBA" id="ARBA00022785"/>
    </source>
</evidence>
<comment type="pathway">
    <text evidence="2 13">tRNA modification; tRNA-queuosine biosynthesis.</text>
</comment>
<accession>A0A7W8DGR4</accession>
<dbReference type="HAMAP" id="MF_00113">
    <property type="entry name" value="QueA"/>
    <property type="match status" value="1"/>
</dbReference>
<keyword evidence="7 13" id="KW-0671">Queuosine biosynthesis</keyword>
<reference evidence="14 15" key="1">
    <citation type="submission" date="2020-08" db="EMBL/GenBank/DDBJ databases">
        <title>Genomic Encyclopedia of Type Strains, Phase IV (KMG-IV): sequencing the most valuable type-strain genomes for metagenomic binning, comparative biology and taxonomic classification.</title>
        <authorList>
            <person name="Goeker M."/>
        </authorList>
    </citation>
    <scope>NUCLEOTIDE SEQUENCE [LARGE SCALE GENOMIC DNA]</scope>
    <source>
        <strain evidence="14 15">DSM 22071</strain>
    </source>
</reference>
<evidence type="ECO:0000256" key="4">
    <source>
        <dbReference type="ARBA" id="ARBA00022490"/>
    </source>
</evidence>
<evidence type="ECO:0000256" key="3">
    <source>
        <dbReference type="ARBA" id="ARBA00011245"/>
    </source>
</evidence>
<comment type="caution">
    <text evidence="14">The sequence shown here is derived from an EMBL/GenBank/DDBJ whole genome shotgun (WGS) entry which is preliminary data.</text>
</comment>
<comment type="catalytic activity">
    <reaction evidence="8 13">
        <text>7-aminomethyl-7-carbaguanosine(34) in tRNA + S-adenosyl-L-methionine = epoxyqueuosine(34) in tRNA + adenine + L-methionine + 2 H(+)</text>
        <dbReference type="Rhea" id="RHEA:32155"/>
        <dbReference type="Rhea" id="RHEA-COMP:10342"/>
        <dbReference type="Rhea" id="RHEA-COMP:18582"/>
        <dbReference type="ChEBI" id="CHEBI:15378"/>
        <dbReference type="ChEBI" id="CHEBI:16708"/>
        <dbReference type="ChEBI" id="CHEBI:57844"/>
        <dbReference type="ChEBI" id="CHEBI:59789"/>
        <dbReference type="ChEBI" id="CHEBI:82833"/>
        <dbReference type="ChEBI" id="CHEBI:194443"/>
        <dbReference type="EC" id="2.4.99.17"/>
    </reaction>
</comment>
<comment type="subcellular location">
    <subcellularLocation>
        <location evidence="1 13">Cytoplasm</location>
    </subcellularLocation>
</comment>
<dbReference type="EMBL" id="JACHID010000004">
    <property type="protein sequence ID" value="MBB5021632.1"/>
    <property type="molecule type" value="Genomic_DNA"/>
</dbReference>
<evidence type="ECO:0000256" key="12">
    <source>
        <dbReference type="ARBA" id="ARBA00076160"/>
    </source>
</evidence>
<dbReference type="PANTHER" id="PTHR30307">
    <property type="entry name" value="S-ADENOSYLMETHIONINE:TRNA RIBOSYLTRANSFERASE-ISOMERASE"/>
    <property type="match status" value="1"/>
</dbReference>
<evidence type="ECO:0000313" key="14">
    <source>
        <dbReference type="EMBL" id="MBB5021632.1"/>
    </source>
</evidence>
<dbReference type="AlphaFoldDB" id="A0A7W8DGR4"/>
<keyword evidence="14" id="KW-0413">Isomerase</keyword>
<organism evidence="14 15">
    <name type="scientific">Desulfurispira natronophila</name>
    <dbReference type="NCBI Taxonomy" id="682562"/>
    <lineage>
        <taxon>Bacteria</taxon>
        <taxon>Pseudomonadati</taxon>
        <taxon>Chrysiogenota</taxon>
        <taxon>Chrysiogenia</taxon>
        <taxon>Chrysiogenales</taxon>
        <taxon>Chrysiogenaceae</taxon>
        <taxon>Desulfurispira</taxon>
    </lineage>
</organism>
<dbReference type="InterPro" id="IPR036100">
    <property type="entry name" value="QueA_sf"/>
</dbReference>
<evidence type="ECO:0000256" key="11">
    <source>
        <dbReference type="ARBA" id="ARBA00069325"/>
    </source>
</evidence>
<keyword evidence="4 13" id="KW-0963">Cytoplasm</keyword>
<keyword evidence="6 13" id="KW-0949">S-adenosyl-L-methionine</keyword>
<sequence length="341" mass="37895">MSRHLADYHVDIPAELIAQDPLPQRDSSRLLVLSRQHPDQIIADEAFTNLPRHLGRNDLLIFNDTKVIPARLQGRKSTGGSAEVFLLHKSDQPRCWQVLTRGKKLTAGTRIEFGGGTFSAIIESRQGAQALARFDVSDDVLFAHGTMPLPPYIRRAADARDNERYQTIFASKPGAVAAPTAALHFTPAVLKSLKEKEVQTARLTLHVGLGTFFPIKSERIDEHRMHAESYHIPPETLDAIDAARARGGRIIAVGTTVVRALESCFATDTRKSSGETDIFIHPGYQFNITDGIVTNFHLPDSTLILLVSAFYGRQNTQTAYRYAVANRFRFFSYGDAMMILP</sequence>
<keyword evidence="14" id="KW-0328">Glycosyltransferase</keyword>
<dbReference type="SUPFAM" id="SSF111337">
    <property type="entry name" value="QueA-like"/>
    <property type="match status" value="1"/>
</dbReference>
<evidence type="ECO:0000256" key="5">
    <source>
        <dbReference type="ARBA" id="ARBA00022679"/>
    </source>
</evidence>
<evidence type="ECO:0000256" key="6">
    <source>
        <dbReference type="ARBA" id="ARBA00022691"/>
    </source>
</evidence>
<name>A0A7W8DGR4_9BACT</name>
<dbReference type="RefSeq" id="WP_183730660.1">
    <property type="nucleotide sequence ID" value="NZ_JACHID010000004.1"/>
</dbReference>
<dbReference type="GO" id="GO:0008616">
    <property type="term" value="P:tRNA queuosine(34) biosynthetic process"/>
    <property type="evidence" value="ECO:0007669"/>
    <property type="project" value="UniProtKB-UniRule"/>
</dbReference>
<dbReference type="Pfam" id="PF02547">
    <property type="entry name" value="Queuosine_synth"/>
    <property type="match status" value="1"/>
</dbReference>
<dbReference type="NCBIfam" id="NF001140">
    <property type="entry name" value="PRK00147.1"/>
    <property type="match status" value="1"/>
</dbReference>
<dbReference type="PANTHER" id="PTHR30307:SF0">
    <property type="entry name" value="S-ADENOSYLMETHIONINE:TRNA RIBOSYLTRANSFERASE-ISOMERASE"/>
    <property type="match status" value="1"/>
</dbReference>
<dbReference type="UniPathway" id="UPA00392"/>
<dbReference type="NCBIfam" id="TIGR00113">
    <property type="entry name" value="queA"/>
    <property type="match status" value="1"/>
</dbReference>